<evidence type="ECO:0000256" key="2">
    <source>
        <dbReference type="ARBA" id="ARBA00022737"/>
    </source>
</evidence>
<keyword evidence="1" id="KW-0433">Leucine-rich repeat</keyword>
<feature type="domain" description="Disease resistance protein RPS4B/Roq1-like leucine-rich repeats" evidence="4">
    <location>
        <begin position="548"/>
        <end position="634"/>
    </location>
</feature>
<protein>
    <recommendedName>
        <fullName evidence="4">Disease resistance protein RPS4B/Roq1-like leucine-rich repeats domain-containing protein</fullName>
    </recommendedName>
</protein>
<dbReference type="InterPro" id="IPR032675">
    <property type="entry name" value="LRR_dom_sf"/>
</dbReference>
<name>A0A540M3E0_MALBA</name>
<dbReference type="STRING" id="106549.A0A540M3E0"/>
<evidence type="ECO:0000259" key="4">
    <source>
        <dbReference type="Pfam" id="PF23286"/>
    </source>
</evidence>
<dbReference type="PANTHER" id="PTHR11017">
    <property type="entry name" value="LEUCINE-RICH REPEAT-CONTAINING PROTEIN"/>
    <property type="match status" value="1"/>
</dbReference>
<dbReference type="InterPro" id="IPR011713">
    <property type="entry name" value="Leu-rich_rpt_3"/>
</dbReference>
<evidence type="ECO:0000256" key="1">
    <source>
        <dbReference type="ARBA" id="ARBA00022614"/>
    </source>
</evidence>
<dbReference type="Gene3D" id="3.80.10.10">
    <property type="entry name" value="Ribonuclease Inhibitor"/>
    <property type="match status" value="4"/>
</dbReference>
<sequence length="775" mass="87954">MHDLLEEMGCEIVRQECMKEPGKRSRLWRYEDVCHVLNHNTATEAVESIIVRWPHSNNVVELNMAFVKMTELRLLRVHSYYLPAKHPMVDENQYEDLKFLSGKLSCLFWPNCPLKFLSSKFNPENLVDLDMQYSRVEHLWKGTKPLEKLKVINLKGSQLEETPDFTKARNLEKLILDGCTSLSEVHPSIWALEKLVLLDLSWCYRLQTISSISCMKSLETLNLSFCSNIEKFPEILEVREKLSKLCLRGTSMKELPRSINNLTGLVTLNLECCRELEMLPSSIVQLKSLKFLCLSGCSKLEAFPKNVENMEGLKELCLDETSVRELCPSIFFLQNLERLSLEQCTKLHSIPSSIHMRSLRNLNLSGCSNLERFPEIPEVMENLSELYVDGTGIAELPSSIKNFTGLVTLNMKGCKRFKVLPSSIHMRSLQALNLSGCSNLMNFPMILEVMENLSELHLDWFVYSTKFEKPTELDSFLDSTTSNNLTEHEGYIHDHRTFTIQHLQQLPHVSGIAIKELPSVIYNLTGIVTLTLRYSKGFKSLTSRICQLKSLNYLSLSGCTEFEVFPDIVENMERLASLDLDETSIRELPQSIERLQGLVSLNLKNCKNLVYLPDSICNLLSLEWLTLSGCSKLSKLPEDLLYLKRLDVKGTGKKQRYFSTLGELAQFRSAEPLIDIAGSSMSTRRRWLMGESSRAIVPSAQGSRLSTLGDSVQSQSTVLLSVMLDEENEAMAVGETLSNLEESSYKEEEEKALAASRRGGRIWGCCICGARGNED</sequence>
<dbReference type="PANTHER" id="PTHR11017:SF362">
    <property type="entry name" value="TIR DOMAIN-CONTAINING PROTEIN"/>
    <property type="match status" value="1"/>
</dbReference>
<keyword evidence="3" id="KW-0611">Plant defense</keyword>
<evidence type="ECO:0000313" key="6">
    <source>
        <dbReference type="Proteomes" id="UP000315295"/>
    </source>
</evidence>
<dbReference type="InterPro" id="IPR058546">
    <property type="entry name" value="RPS4B/Roq1-like_LRR"/>
</dbReference>
<keyword evidence="6" id="KW-1185">Reference proteome</keyword>
<dbReference type="InterPro" id="IPR044974">
    <property type="entry name" value="Disease_R_plants"/>
</dbReference>
<gene>
    <name evidence="5" type="ORF">C1H46_021123</name>
</gene>
<keyword evidence="2" id="KW-0677">Repeat</keyword>
<evidence type="ECO:0000313" key="5">
    <source>
        <dbReference type="EMBL" id="TQD93218.1"/>
    </source>
</evidence>
<dbReference type="SUPFAM" id="SSF52058">
    <property type="entry name" value="L domain-like"/>
    <property type="match status" value="2"/>
</dbReference>
<comment type="caution">
    <text evidence="5">The sequence shown here is derived from an EMBL/GenBank/DDBJ whole genome shotgun (WGS) entry which is preliminary data.</text>
</comment>
<accession>A0A540M3E0</accession>
<dbReference type="Proteomes" id="UP000315295">
    <property type="component" value="Unassembled WGS sequence"/>
</dbReference>
<dbReference type="GO" id="GO:0006952">
    <property type="term" value="P:defense response"/>
    <property type="evidence" value="ECO:0007669"/>
    <property type="project" value="InterPro"/>
</dbReference>
<feature type="domain" description="Disease resistance protein RPS4B/Roq1-like leucine-rich repeats" evidence="4">
    <location>
        <begin position="216"/>
        <end position="299"/>
    </location>
</feature>
<dbReference type="Pfam" id="PF07725">
    <property type="entry name" value="LRR_3"/>
    <property type="match status" value="1"/>
</dbReference>
<dbReference type="Pfam" id="PF23286">
    <property type="entry name" value="LRR_13"/>
    <property type="match status" value="3"/>
</dbReference>
<evidence type="ECO:0000256" key="3">
    <source>
        <dbReference type="ARBA" id="ARBA00022821"/>
    </source>
</evidence>
<dbReference type="AlphaFoldDB" id="A0A540M3E0"/>
<dbReference type="EMBL" id="VIEB01000373">
    <property type="protein sequence ID" value="TQD93218.1"/>
    <property type="molecule type" value="Genomic_DNA"/>
</dbReference>
<proteinExistence type="predicted"/>
<organism evidence="5 6">
    <name type="scientific">Malus baccata</name>
    <name type="common">Siberian crab apple</name>
    <name type="synonym">Pyrus baccata</name>
    <dbReference type="NCBI Taxonomy" id="106549"/>
    <lineage>
        <taxon>Eukaryota</taxon>
        <taxon>Viridiplantae</taxon>
        <taxon>Streptophyta</taxon>
        <taxon>Embryophyta</taxon>
        <taxon>Tracheophyta</taxon>
        <taxon>Spermatophyta</taxon>
        <taxon>Magnoliopsida</taxon>
        <taxon>eudicotyledons</taxon>
        <taxon>Gunneridae</taxon>
        <taxon>Pentapetalae</taxon>
        <taxon>rosids</taxon>
        <taxon>fabids</taxon>
        <taxon>Rosales</taxon>
        <taxon>Rosaceae</taxon>
        <taxon>Amygdaloideae</taxon>
        <taxon>Maleae</taxon>
        <taxon>Malus</taxon>
    </lineage>
</organism>
<feature type="domain" description="Disease resistance protein RPS4B/Roq1-like leucine-rich repeats" evidence="4">
    <location>
        <begin position="357"/>
        <end position="441"/>
    </location>
</feature>
<reference evidence="5 6" key="1">
    <citation type="journal article" date="2019" name="G3 (Bethesda)">
        <title>Sequencing of a Wild Apple (Malus baccata) Genome Unravels the Differences Between Cultivated and Wild Apple Species Regarding Disease Resistance and Cold Tolerance.</title>
        <authorList>
            <person name="Chen X."/>
        </authorList>
    </citation>
    <scope>NUCLEOTIDE SEQUENCE [LARGE SCALE GENOMIC DNA]</scope>
    <source>
        <strain evidence="6">cv. Shandingzi</strain>
        <tissue evidence="5">Leaves</tissue>
    </source>
</reference>